<dbReference type="InterPro" id="IPR004299">
    <property type="entry name" value="MBOAT_fam"/>
</dbReference>
<keyword evidence="12" id="KW-1185">Reference proteome</keyword>
<name>A0ABS5PMV5_9FIRM</name>
<protein>
    <submittedName>
        <fullName evidence="11">MBOAT family protein</fullName>
    </submittedName>
</protein>
<feature type="transmembrane region" description="Helical" evidence="10">
    <location>
        <begin position="406"/>
        <end position="425"/>
    </location>
</feature>
<proteinExistence type="inferred from homology"/>
<evidence type="ECO:0000313" key="12">
    <source>
        <dbReference type="Proteomes" id="UP000746471"/>
    </source>
</evidence>
<evidence type="ECO:0000256" key="3">
    <source>
        <dbReference type="ARBA" id="ARBA00022475"/>
    </source>
</evidence>
<feature type="transmembrane region" description="Helical" evidence="10">
    <location>
        <begin position="224"/>
        <end position="244"/>
    </location>
</feature>
<feature type="transmembrane region" description="Helical" evidence="10">
    <location>
        <begin position="437"/>
        <end position="458"/>
    </location>
</feature>
<evidence type="ECO:0000256" key="6">
    <source>
        <dbReference type="ARBA" id="ARBA00022989"/>
    </source>
</evidence>
<evidence type="ECO:0000256" key="10">
    <source>
        <dbReference type="SAM" id="Phobius"/>
    </source>
</evidence>
<dbReference type="Pfam" id="PF03062">
    <property type="entry name" value="MBOAT"/>
    <property type="match status" value="1"/>
</dbReference>
<comment type="subcellular location">
    <subcellularLocation>
        <location evidence="1">Cell membrane</location>
        <topology evidence="1">Multi-pass membrane protein</topology>
    </subcellularLocation>
</comment>
<dbReference type="PIRSF" id="PIRSF500217">
    <property type="entry name" value="AlgI"/>
    <property type="match status" value="1"/>
</dbReference>
<keyword evidence="3 9" id="KW-1003">Cell membrane</keyword>
<feature type="transmembrane region" description="Helical" evidence="10">
    <location>
        <begin position="146"/>
        <end position="166"/>
    </location>
</feature>
<dbReference type="PIRSF" id="PIRSF016636">
    <property type="entry name" value="AlgI_DltB"/>
    <property type="match status" value="1"/>
</dbReference>
<reference evidence="11 12" key="1">
    <citation type="submission" date="2021-05" db="EMBL/GenBank/DDBJ databases">
        <title>Fusibacter ferrireducens sp. nov., an anaerobic, sulfur- and Fe-reducing bacterium isolated from the mangrove sediment.</title>
        <authorList>
            <person name="Qiu D."/>
        </authorList>
    </citation>
    <scope>NUCLEOTIDE SEQUENCE [LARGE SCALE GENOMIC DNA]</scope>
    <source>
        <strain evidence="11 12">DSM 12116</strain>
    </source>
</reference>
<gene>
    <name evidence="11" type="ORF">KHM83_04395</name>
</gene>
<feature type="transmembrane region" description="Helical" evidence="10">
    <location>
        <begin position="377"/>
        <end position="400"/>
    </location>
</feature>
<dbReference type="Proteomes" id="UP000746471">
    <property type="component" value="Unassembled WGS sequence"/>
</dbReference>
<comment type="similarity">
    <text evidence="2 9">Belongs to the membrane-bound acyltransferase family.</text>
</comment>
<dbReference type="InterPro" id="IPR051085">
    <property type="entry name" value="MB_O-acyltransferase"/>
</dbReference>
<feature type="transmembrane region" description="Helical" evidence="10">
    <location>
        <begin position="33"/>
        <end position="56"/>
    </location>
</feature>
<evidence type="ECO:0000256" key="7">
    <source>
        <dbReference type="ARBA" id="ARBA00023136"/>
    </source>
</evidence>
<keyword evidence="4 9" id="KW-0808">Transferase</keyword>
<organism evidence="11 12">
    <name type="scientific">Fusibacter paucivorans</name>
    <dbReference type="NCBI Taxonomy" id="76009"/>
    <lineage>
        <taxon>Bacteria</taxon>
        <taxon>Bacillati</taxon>
        <taxon>Bacillota</taxon>
        <taxon>Clostridia</taxon>
        <taxon>Eubacteriales</taxon>
        <taxon>Eubacteriales Family XII. Incertae Sedis</taxon>
        <taxon>Fusibacter</taxon>
    </lineage>
</organism>
<feature type="transmembrane region" description="Helical" evidence="10">
    <location>
        <begin position="351"/>
        <end position="370"/>
    </location>
</feature>
<evidence type="ECO:0000256" key="9">
    <source>
        <dbReference type="PIRNR" id="PIRNR016636"/>
    </source>
</evidence>
<dbReference type="InterPro" id="IPR024194">
    <property type="entry name" value="Ac/AlaTfrase_AlgI/DltB"/>
</dbReference>
<feature type="transmembrane region" description="Helical" evidence="10">
    <location>
        <begin position="77"/>
        <end position="96"/>
    </location>
</feature>
<evidence type="ECO:0000256" key="4">
    <source>
        <dbReference type="ARBA" id="ARBA00022679"/>
    </source>
</evidence>
<feature type="transmembrane region" description="Helical" evidence="10">
    <location>
        <begin position="307"/>
        <end position="331"/>
    </location>
</feature>
<dbReference type="EMBL" id="JAHBCL010000006">
    <property type="protein sequence ID" value="MBS7525916.1"/>
    <property type="molecule type" value="Genomic_DNA"/>
</dbReference>
<keyword evidence="6 10" id="KW-1133">Transmembrane helix</keyword>
<keyword evidence="7 9" id="KW-0472">Membrane</keyword>
<comment type="caution">
    <text evidence="11">The sequence shown here is derived from an EMBL/GenBank/DDBJ whole genome shotgun (WGS) entry which is preliminary data.</text>
</comment>
<dbReference type="PANTHER" id="PTHR13285">
    <property type="entry name" value="ACYLTRANSFERASE"/>
    <property type="match status" value="1"/>
</dbReference>
<dbReference type="PANTHER" id="PTHR13285:SF23">
    <property type="entry name" value="TEICHOIC ACID D-ALANYLTRANSFERASE"/>
    <property type="match status" value="1"/>
</dbReference>
<accession>A0ABS5PMV5</accession>
<dbReference type="InterPro" id="IPR028362">
    <property type="entry name" value="AlgI"/>
</dbReference>
<evidence type="ECO:0000256" key="2">
    <source>
        <dbReference type="ARBA" id="ARBA00010323"/>
    </source>
</evidence>
<evidence type="ECO:0000256" key="5">
    <source>
        <dbReference type="ARBA" id="ARBA00022692"/>
    </source>
</evidence>
<keyword evidence="5 10" id="KW-0812">Transmembrane</keyword>
<sequence length="466" mass="53756">MVFSSLTFLYLFLPINLVLYFSTKREQVRNGILILFSLMFYAYGEPVWVTLLIFSATVDFWHGKIIERYRGSIQSKLALISSLVVNLSLLGFFKYWHFFTENFYALSGILLPTHHYALPIGISFYTFQTLSYTIDVYRGEVKAQRSYLKFLLFVSLFHQLVAGPIVRYKDIAAEIEHRKVTLAKFSYGVNRFALGLAKKVLIANTAGAVASQVLDIRQTSPTVIGMWFGIAMFAFQIYFDFSGYSDMAIGLGRMFGFTYKENFNYPYMATSATDFWRRWHISLGSFFRDYVYIPLGGKRRFQLRNIFIVWFLTGLWHGASWNFIVWGLFYGILIYMEKLIGAARLAKIPSWLRHGYLLIAMLIGWVFFYYESLPDAIYVISTMFGMQGLPVIQTEIALLMRQNWRFFILAVIACTPIFKVGYIKVKAALKTQQGDLLDALMVGGTLLLATAFLVGSSYNPFLYFRF</sequence>
<keyword evidence="8 9" id="KW-0012">Acyltransferase</keyword>
<evidence type="ECO:0000256" key="8">
    <source>
        <dbReference type="ARBA" id="ARBA00023315"/>
    </source>
</evidence>
<evidence type="ECO:0000256" key="1">
    <source>
        <dbReference type="ARBA" id="ARBA00004651"/>
    </source>
</evidence>
<dbReference type="RefSeq" id="WP_213235702.1">
    <property type="nucleotide sequence ID" value="NZ_JAHBCL010000006.1"/>
</dbReference>
<evidence type="ECO:0000313" key="11">
    <source>
        <dbReference type="EMBL" id="MBS7525916.1"/>
    </source>
</evidence>